<organism evidence="4 5">
    <name type="scientific">Vitis vinifera</name>
    <name type="common">Grape</name>
    <dbReference type="NCBI Taxonomy" id="29760"/>
    <lineage>
        <taxon>Eukaryota</taxon>
        <taxon>Viridiplantae</taxon>
        <taxon>Streptophyta</taxon>
        <taxon>Embryophyta</taxon>
        <taxon>Tracheophyta</taxon>
        <taxon>Spermatophyta</taxon>
        <taxon>Magnoliopsida</taxon>
        <taxon>eudicotyledons</taxon>
        <taxon>Gunneridae</taxon>
        <taxon>Pentapetalae</taxon>
        <taxon>rosids</taxon>
        <taxon>Vitales</taxon>
        <taxon>Vitaceae</taxon>
        <taxon>Viteae</taxon>
        <taxon>Vitis</taxon>
    </lineage>
</organism>
<evidence type="ECO:0000256" key="1">
    <source>
        <dbReference type="ARBA" id="ARBA00004123"/>
    </source>
</evidence>
<sequence>MEDTLRVFKAHSVPQLINGSLFFLKETNISIESNLHKVCQQYEFYTNKKTGRTILFNALLTTYEVVLKDKAVLSKIKWNYLMVDEAHRLKNSEAQLYTTLSEFSAKNKLLITGTPLQNSVEELW</sequence>
<dbReference type="InterPro" id="IPR014001">
    <property type="entry name" value="Helicase_ATP-bd"/>
</dbReference>
<accession>A0A438KGG8</accession>
<comment type="subcellular location">
    <subcellularLocation>
        <location evidence="1">Nucleus</location>
    </subcellularLocation>
</comment>
<dbReference type="PANTHER" id="PTHR45623:SF14">
    <property type="entry name" value="CHROMODOMAIN-HELICASE-DNA-BINDING PROTEIN 1"/>
    <property type="match status" value="1"/>
</dbReference>
<evidence type="ECO:0000313" key="5">
    <source>
        <dbReference type="Proteomes" id="UP000288805"/>
    </source>
</evidence>
<dbReference type="PANTHER" id="PTHR45623">
    <property type="entry name" value="CHROMODOMAIN-HELICASE-DNA-BINDING PROTEIN 3-RELATED-RELATED"/>
    <property type="match status" value="1"/>
</dbReference>
<evidence type="ECO:0000256" key="2">
    <source>
        <dbReference type="ARBA" id="ARBA00023242"/>
    </source>
</evidence>
<dbReference type="GO" id="GO:0005524">
    <property type="term" value="F:ATP binding"/>
    <property type="evidence" value="ECO:0007669"/>
    <property type="project" value="InterPro"/>
</dbReference>
<dbReference type="AlphaFoldDB" id="A0A438KGG8"/>
<comment type="caution">
    <text evidence="4">The sequence shown here is derived from an EMBL/GenBank/DDBJ whole genome shotgun (WGS) entry which is preliminary data.</text>
</comment>
<dbReference type="EMBL" id="QGNW01000007">
    <property type="protein sequence ID" value="RVX20303.1"/>
    <property type="molecule type" value="Genomic_DNA"/>
</dbReference>
<dbReference type="Gene3D" id="3.40.50.10810">
    <property type="entry name" value="Tandem AAA-ATPase domain"/>
    <property type="match status" value="1"/>
</dbReference>
<reference evidence="4 5" key="1">
    <citation type="journal article" date="2018" name="PLoS Genet.">
        <title>Population sequencing reveals clonal diversity and ancestral inbreeding in the grapevine cultivar Chardonnay.</title>
        <authorList>
            <person name="Roach M.J."/>
            <person name="Johnson D.L."/>
            <person name="Bohlmann J."/>
            <person name="van Vuuren H.J."/>
            <person name="Jones S.J."/>
            <person name="Pretorius I.S."/>
            <person name="Schmidt S.A."/>
            <person name="Borneman A.R."/>
        </authorList>
    </citation>
    <scope>NUCLEOTIDE SEQUENCE [LARGE SCALE GENOMIC DNA]</scope>
    <source>
        <strain evidence="5">cv. Chardonnay</strain>
        <tissue evidence="4">Leaf</tissue>
    </source>
</reference>
<gene>
    <name evidence="4" type="primary">CHR5_6</name>
    <name evidence="4" type="ORF">CK203_004550</name>
</gene>
<feature type="domain" description="Helicase ATP-binding" evidence="3">
    <location>
        <begin position="56"/>
        <end position="124"/>
    </location>
</feature>
<dbReference type="SUPFAM" id="SSF52540">
    <property type="entry name" value="P-loop containing nucleoside triphosphate hydrolases"/>
    <property type="match status" value="1"/>
</dbReference>
<keyword evidence="2" id="KW-0539">Nucleus</keyword>
<proteinExistence type="predicted"/>
<dbReference type="PROSITE" id="PS51192">
    <property type="entry name" value="HELICASE_ATP_BIND_1"/>
    <property type="match status" value="1"/>
</dbReference>
<protein>
    <submittedName>
        <fullName evidence="4">Protein chromatin remodeling 5</fullName>
    </submittedName>
</protein>
<dbReference type="GO" id="GO:0005634">
    <property type="term" value="C:nucleus"/>
    <property type="evidence" value="ECO:0007669"/>
    <property type="project" value="UniProtKB-SubCell"/>
</dbReference>
<dbReference type="Pfam" id="PF00176">
    <property type="entry name" value="SNF2-rel_dom"/>
    <property type="match status" value="1"/>
</dbReference>
<evidence type="ECO:0000259" key="3">
    <source>
        <dbReference type="PROSITE" id="PS51192"/>
    </source>
</evidence>
<dbReference type="InterPro" id="IPR000330">
    <property type="entry name" value="SNF2_N"/>
</dbReference>
<dbReference type="InterPro" id="IPR027417">
    <property type="entry name" value="P-loop_NTPase"/>
</dbReference>
<name>A0A438KGG8_VITVI</name>
<dbReference type="Proteomes" id="UP000288805">
    <property type="component" value="Unassembled WGS sequence"/>
</dbReference>
<dbReference type="InterPro" id="IPR038718">
    <property type="entry name" value="SNF2-like_sf"/>
</dbReference>
<evidence type="ECO:0000313" key="4">
    <source>
        <dbReference type="EMBL" id="RVX20303.1"/>
    </source>
</evidence>